<dbReference type="Pfam" id="PF13580">
    <property type="entry name" value="SIS_2"/>
    <property type="match status" value="1"/>
</dbReference>
<name>A0A7W9GFH8_9ACTN</name>
<dbReference type="EC" id="5.3.1.28" evidence="2"/>
<dbReference type="Proteomes" id="UP000579153">
    <property type="component" value="Unassembled WGS sequence"/>
</dbReference>
<dbReference type="PROSITE" id="PS51464">
    <property type="entry name" value="SIS"/>
    <property type="match status" value="1"/>
</dbReference>
<organism evidence="2 3">
    <name type="scientific">Nonomuraea jabiensis</name>
    <dbReference type="NCBI Taxonomy" id="882448"/>
    <lineage>
        <taxon>Bacteria</taxon>
        <taxon>Bacillati</taxon>
        <taxon>Actinomycetota</taxon>
        <taxon>Actinomycetes</taxon>
        <taxon>Streptosporangiales</taxon>
        <taxon>Streptosporangiaceae</taxon>
        <taxon>Nonomuraea</taxon>
    </lineage>
</organism>
<dbReference type="PANTHER" id="PTHR30390:SF6">
    <property type="entry name" value="DNAA INITIATOR-ASSOCIATING PROTEIN DIAA"/>
    <property type="match status" value="1"/>
</dbReference>
<evidence type="ECO:0000313" key="3">
    <source>
        <dbReference type="Proteomes" id="UP000579153"/>
    </source>
</evidence>
<accession>A0A7W9GFH8</accession>
<keyword evidence="3" id="KW-1185">Reference proteome</keyword>
<reference evidence="2 3" key="1">
    <citation type="submission" date="2020-08" db="EMBL/GenBank/DDBJ databases">
        <title>Sequencing the genomes of 1000 actinobacteria strains.</title>
        <authorList>
            <person name="Klenk H.-P."/>
        </authorList>
    </citation>
    <scope>NUCLEOTIDE SEQUENCE [LARGE SCALE GENOMIC DNA]</scope>
    <source>
        <strain evidence="2 3">DSM 45507</strain>
    </source>
</reference>
<proteinExistence type="predicted"/>
<feature type="domain" description="SIS" evidence="1">
    <location>
        <begin position="29"/>
        <end position="183"/>
    </location>
</feature>
<dbReference type="PANTHER" id="PTHR30390">
    <property type="entry name" value="SEDOHEPTULOSE 7-PHOSPHATE ISOMERASE / DNAA INITIATOR-ASSOCIATING FACTOR FOR REPLICATION INITIATION"/>
    <property type="match status" value="1"/>
</dbReference>
<comment type="caution">
    <text evidence="2">The sequence shown here is derived from an EMBL/GenBank/DDBJ whole genome shotgun (WGS) entry which is preliminary data.</text>
</comment>
<dbReference type="InterPro" id="IPR001347">
    <property type="entry name" value="SIS_dom"/>
</dbReference>
<dbReference type="AlphaFoldDB" id="A0A7W9GFH8"/>
<dbReference type="InterPro" id="IPR035461">
    <property type="entry name" value="GmhA/DiaA"/>
</dbReference>
<dbReference type="InterPro" id="IPR050099">
    <property type="entry name" value="SIS_GmhA/DiaA_subfam"/>
</dbReference>
<dbReference type="GO" id="GO:0097367">
    <property type="term" value="F:carbohydrate derivative binding"/>
    <property type="evidence" value="ECO:0007669"/>
    <property type="project" value="InterPro"/>
</dbReference>
<dbReference type="InterPro" id="IPR046348">
    <property type="entry name" value="SIS_dom_sf"/>
</dbReference>
<dbReference type="EMBL" id="JACHMB010000001">
    <property type="protein sequence ID" value="MBB5782738.1"/>
    <property type="molecule type" value="Genomic_DNA"/>
</dbReference>
<dbReference type="GO" id="GO:0016853">
    <property type="term" value="F:isomerase activity"/>
    <property type="evidence" value="ECO:0007669"/>
    <property type="project" value="UniProtKB-KW"/>
</dbReference>
<dbReference type="GO" id="GO:1901135">
    <property type="term" value="P:carbohydrate derivative metabolic process"/>
    <property type="evidence" value="ECO:0007669"/>
    <property type="project" value="InterPro"/>
</dbReference>
<protein>
    <submittedName>
        <fullName evidence="2">D-sedoheptulose 7-phosphate isomerase</fullName>
        <ecNumber evidence="2">5.3.1.28</ecNumber>
    </submittedName>
</protein>
<keyword evidence="2" id="KW-0413">Isomerase</keyword>
<dbReference type="CDD" id="cd05006">
    <property type="entry name" value="SIS_GmhA"/>
    <property type="match status" value="1"/>
</dbReference>
<dbReference type="Gene3D" id="3.40.50.10490">
    <property type="entry name" value="Glucose-6-phosphate isomerase like protein, domain 1"/>
    <property type="match status" value="1"/>
</dbReference>
<gene>
    <name evidence="2" type="ORF">HD596_009494</name>
</gene>
<evidence type="ECO:0000313" key="2">
    <source>
        <dbReference type="EMBL" id="MBB5782738.1"/>
    </source>
</evidence>
<evidence type="ECO:0000259" key="1">
    <source>
        <dbReference type="PROSITE" id="PS51464"/>
    </source>
</evidence>
<dbReference type="RefSeq" id="WP_185075779.1">
    <property type="nucleotide sequence ID" value="NZ_JACHMB010000001.1"/>
</dbReference>
<sequence length="183" mass="19004">MHRHLTLLREALTMSADQAPTVEAWGRKLAAVLGGGGRLLVCGNGGSAAEAQHLTAELVGRFKGERRPYAAIALHADTSSVTAISNDFGADAVYARQVCAHGRQGDVLLCLSTSGASGNVLAAARAARECGLVTWAMTGRTPNPLAEISDEVVAVPATDTATVQEVHLAMIHLLCHAIEEAGE</sequence>
<dbReference type="SUPFAM" id="SSF53697">
    <property type="entry name" value="SIS domain"/>
    <property type="match status" value="1"/>
</dbReference>